<proteinExistence type="inferred from homology"/>
<dbReference type="InterPro" id="IPR000361">
    <property type="entry name" value="ATAP_core_dom"/>
</dbReference>
<keyword evidence="4" id="KW-1185">Reference proteome</keyword>
<dbReference type="Pfam" id="PF01521">
    <property type="entry name" value="Fe-S_biosyn"/>
    <property type="match status" value="1"/>
</dbReference>
<dbReference type="EMBL" id="CP135136">
    <property type="protein sequence ID" value="WWR12093.1"/>
    <property type="molecule type" value="Genomic_DNA"/>
</dbReference>
<reference evidence="3" key="1">
    <citation type="submission" date="2023-09" db="EMBL/GenBank/DDBJ databases">
        <title>Genomes of two closely related lineages of the louse Polyplax serrata with different host specificities.</title>
        <authorList>
            <person name="Martinu J."/>
            <person name="Tarabai H."/>
            <person name="Stefka J."/>
            <person name="Hypsa V."/>
        </authorList>
    </citation>
    <scope>NUCLEOTIDE SEQUENCE [LARGE SCALE GENOMIC DNA]</scope>
    <source>
        <strain evidence="3">HR10_N</strain>
    </source>
</reference>
<protein>
    <submittedName>
        <fullName evidence="3">Iron-sulfur cluster assembly accessory protein</fullName>
    </submittedName>
</protein>
<dbReference type="PROSITE" id="PS01152">
    <property type="entry name" value="HESB"/>
    <property type="match status" value="1"/>
</dbReference>
<dbReference type="InterPro" id="IPR017870">
    <property type="entry name" value="FeS_cluster_insertion_CS"/>
</dbReference>
<dbReference type="Proteomes" id="UP001360424">
    <property type="component" value="Chromosome"/>
</dbReference>
<dbReference type="NCBIfam" id="TIGR00049">
    <property type="entry name" value="iron-sulfur cluster assembly accessory protein"/>
    <property type="match status" value="1"/>
</dbReference>
<sequence length="107" mass="12651">MIKLSNTAKKHFVYFLKKVPNVLGFRIGVKKKGCLGLSYNIDYVFSPKDEDYVQDFIKNYKIYIDNFSFFYIKGLYIDYIQDGLNHKFLFKNPNQKKQCGCGESFFI</sequence>
<dbReference type="InterPro" id="IPR035903">
    <property type="entry name" value="HesB-like_dom_sf"/>
</dbReference>
<comment type="similarity">
    <text evidence="1">Belongs to the HesB/IscA family.</text>
</comment>
<evidence type="ECO:0000259" key="2">
    <source>
        <dbReference type="Pfam" id="PF01521"/>
    </source>
</evidence>
<dbReference type="SUPFAM" id="SSF89360">
    <property type="entry name" value="HesB-like domain"/>
    <property type="match status" value="1"/>
</dbReference>
<gene>
    <name evidence="3" type="ORF">RQL38_00410</name>
</gene>
<organism evidence="3 4">
    <name type="scientific">Candidatus Legionella polyplacis</name>
    <dbReference type="NCBI Taxonomy" id="2005262"/>
    <lineage>
        <taxon>Bacteria</taxon>
        <taxon>Pseudomonadati</taxon>
        <taxon>Pseudomonadota</taxon>
        <taxon>Gammaproteobacteria</taxon>
        <taxon>Legionellales</taxon>
        <taxon>Legionellaceae</taxon>
        <taxon>Legionella</taxon>
    </lineage>
</organism>
<dbReference type="PANTHER" id="PTHR10072:SF41">
    <property type="entry name" value="IRON-SULFUR CLUSTER ASSEMBLY 1 HOMOLOG, MITOCHONDRIAL"/>
    <property type="match status" value="1"/>
</dbReference>
<evidence type="ECO:0000313" key="3">
    <source>
        <dbReference type="EMBL" id="WWR12093.1"/>
    </source>
</evidence>
<dbReference type="InterPro" id="IPR016092">
    <property type="entry name" value="ATAP"/>
</dbReference>
<feature type="domain" description="Core" evidence="2">
    <location>
        <begin position="2"/>
        <end position="103"/>
    </location>
</feature>
<dbReference type="PANTHER" id="PTHR10072">
    <property type="entry name" value="IRON-SULFUR CLUSTER ASSEMBLY PROTEIN"/>
    <property type="match status" value="1"/>
</dbReference>
<evidence type="ECO:0000256" key="1">
    <source>
        <dbReference type="ARBA" id="ARBA00006718"/>
    </source>
</evidence>
<dbReference type="InterPro" id="IPR050322">
    <property type="entry name" value="Fe-S_cluster_asmbl/transfer"/>
</dbReference>
<evidence type="ECO:0000313" key="4">
    <source>
        <dbReference type="Proteomes" id="UP001360424"/>
    </source>
</evidence>
<dbReference type="RefSeq" id="WP_338521708.1">
    <property type="nucleotide sequence ID" value="NZ_CP135136.1"/>
</dbReference>
<dbReference type="Gene3D" id="2.60.300.12">
    <property type="entry name" value="HesB-like domain"/>
    <property type="match status" value="1"/>
</dbReference>
<accession>A0ABZ2GXE0</accession>
<name>A0ABZ2GXE0_9GAMM</name>